<protein>
    <recommendedName>
        <fullName evidence="4">DUF2306 domain-containing protein</fullName>
    </recommendedName>
</protein>
<feature type="transmembrane region" description="Helical" evidence="1">
    <location>
        <begin position="35"/>
        <end position="53"/>
    </location>
</feature>
<gene>
    <name evidence="2" type="ORF">GRI59_00325</name>
</gene>
<feature type="transmembrane region" description="Helical" evidence="1">
    <location>
        <begin position="155"/>
        <end position="174"/>
    </location>
</feature>
<feature type="transmembrane region" description="Helical" evidence="1">
    <location>
        <begin position="65"/>
        <end position="85"/>
    </location>
</feature>
<name>A0A6I4UIC7_9SPHN</name>
<accession>A0A6I4UIC7</accession>
<evidence type="ECO:0000313" key="2">
    <source>
        <dbReference type="EMBL" id="MXP37063.1"/>
    </source>
</evidence>
<keyword evidence="1" id="KW-1133">Transmembrane helix</keyword>
<feature type="transmembrane region" description="Helical" evidence="1">
    <location>
        <begin position="130"/>
        <end position="149"/>
    </location>
</feature>
<evidence type="ECO:0000256" key="1">
    <source>
        <dbReference type="SAM" id="Phobius"/>
    </source>
</evidence>
<evidence type="ECO:0008006" key="4">
    <source>
        <dbReference type="Google" id="ProtNLM"/>
    </source>
</evidence>
<evidence type="ECO:0000313" key="3">
    <source>
        <dbReference type="Proteomes" id="UP000430021"/>
    </source>
</evidence>
<reference evidence="2 3" key="1">
    <citation type="submission" date="2019-12" db="EMBL/GenBank/DDBJ databases">
        <title>Genomic-based taxomic classification of the family Erythrobacteraceae.</title>
        <authorList>
            <person name="Xu L."/>
        </authorList>
    </citation>
    <scope>NUCLEOTIDE SEQUENCE [LARGE SCALE GENOMIC DNA]</scope>
    <source>
        <strain evidence="2 3">JCM 10282</strain>
    </source>
</reference>
<dbReference type="EMBL" id="WTYB01000001">
    <property type="protein sequence ID" value="MXP37063.1"/>
    <property type="molecule type" value="Genomic_DNA"/>
</dbReference>
<dbReference type="OrthoDB" id="648493at2"/>
<keyword evidence="1" id="KW-0812">Transmembrane</keyword>
<proteinExistence type="predicted"/>
<sequence length="237" mass="25254">MAFVMALVIVAGFSLNLAMGRSSFALPAAFHVHGMIFMGWLGLYLAQAVTIASGNRGLHRQLGKLAYVFIPAMVAAGAMIIVVSIRETGGPFFFAQNEFFISNLAGLLVFGGLALGALRVRRYTGWHRRLMLVAMSALTGPGLGRLLPMPLLIPYAWPIAVSASFVFGAVAMLVDWRTNGRVHPAYWWGMGINVGGFLASMALAYSPIGHAITEAVIAGTPGAERPMGPFLPPGFTM</sequence>
<comment type="caution">
    <text evidence="2">The sequence shown here is derived from an EMBL/GenBank/DDBJ whole genome shotgun (WGS) entry which is preliminary data.</text>
</comment>
<dbReference type="AlphaFoldDB" id="A0A6I4UIC7"/>
<keyword evidence="1" id="KW-0472">Membrane</keyword>
<dbReference type="Proteomes" id="UP000430021">
    <property type="component" value="Unassembled WGS sequence"/>
</dbReference>
<feature type="transmembrane region" description="Helical" evidence="1">
    <location>
        <begin position="100"/>
        <end position="118"/>
    </location>
</feature>
<feature type="transmembrane region" description="Helical" evidence="1">
    <location>
        <begin position="186"/>
        <end position="205"/>
    </location>
</feature>
<organism evidence="2 3">
    <name type="scientific">Erythrobacter ramosus</name>
    <dbReference type="NCBI Taxonomy" id="35811"/>
    <lineage>
        <taxon>Bacteria</taxon>
        <taxon>Pseudomonadati</taxon>
        <taxon>Pseudomonadota</taxon>
        <taxon>Alphaproteobacteria</taxon>
        <taxon>Sphingomonadales</taxon>
        <taxon>Erythrobacteraceae</taxon>
        <taxon>Erythrobacter/Porphyrobacter group</taxon>
        <taxon>Erythrobacter</taxon>
    </lineage>
</organism>